<proteinExistence type="predicted"/>
<dbReference type="InterPro" id="IPR036890">
    <property type="entry name" value="HATPase_C_sf"/>
</dbReference>
<dbReference type="InterPro" id="IPR005467">
    <property type="entry name" value="His_kinase_dom"/>
</dbReference>
<dbReference type="Gene3D" id="3.30.450.40">
    <property type="match status" value="1"/>
</dbReference>
<keyword evidence="3" id="KW-0597">Phosphoprotein</keyword>
<keyword evidence="5" id="KW-0418">Kinase</keyword>
<dbReference type="InterPro" id="IPR004358">
    <property type="entry name" value="Sig_transdc_His_kin-like_C"/>
</dbReference>
<comment type="caution">
    <text evidence="5">The sequence shown here is derived from an EMBL/GenBank/DDBJ whole genome shotgun (WGS) entry which is preliminary data.</text>
</comment>
<dbReference type="InterPro" id="IPR003018">
    <property type="entry name" value="GAF"/>
</dbReference>
<evidence type="ECO:0000313" key="5">
    <source>
        <dbReference type="EMBL" id="MBE9610312.1"/>
    </source>
</evidence>
<dbReference type="SUPFAM" id="SSF55874">
    <property type="entry name" value="ATPase domain of HSP90 chaperone/DNA topoisomerase II/histidine kinase"/>
    <property type="match status" value="1"/>
</dbReference>
<feature type="domain" description="Histidine kinase" evidence="4">
    <location>
        <begin position="214"/>
        <end position="444"/>
    </location>
</feature>
<evidence type="ECO:0000259" key="4">
    <source>
        <dbReference type="PROSITE" id="PS50109"/>
    </source>
</evidence>
<dbReference type="AlphaFoldDB" id="A0A8J7K2P3"/>
<dbReference type="PRINTS" id="PR00344">
    <property type="entry name" value="BCTRLSENSOR"/>
</dbReference>
<dbReference type="InterPro" id="IPR003661">
    <property type="entry name" value="HisK_dim/P_dom"/>
</dbReference>
<comment type="catalytic activity">
    <reaction evidence="1">
        <text>ATP + protein L-histidine = ADP + protein N-phospho-L-histidine.</text>
        <dbReference type="EC" id="2.7.13.3"/>
    </reaction>
</comment>
<evidence type="ECO:0000313" key="6">
    <source>
        <dbReference type="Proteomes" id="UP000604481"/>
    </source>
</evidence>
<sequence length="449" mass="49034">MTEKTSTFSPEEQQRVAEAALRSITLATSRKQGEAFYRALVQELAQAMDVHYVIVGELVRTETGAEAIQTLAVRAGNDFMANIRYELANTPCRNVADQSMCFHPCNIQQDYPLDTLLVAMQAESYIGMPMIGSQGKTLGILVALDVRPMDEAKRVFALSLLSIFSARAAAELEHQHRQAELEAVISERTSHLKKAHRRLLEQEKLAALGSMVAGIAHEINTPLGVAVTASSSIQHELGELRAALNAEKVSRSELLRLLATLEEATEMTVSNLLRTGQLVNDFKHLAVAQEREQVECFPLAQQVDVVMKAYCSLLESGRVRVECDIPEGLQVCMAPGILTQLLAQLLQNALQHAFPGIDDPLVRITARPQQGATLLQFADNGVGASAVVRQQMFDPFFTTRRAEGNTGLGLNVVFNLVQQLQGDIEVQGEPGQGLCFELTLPDQPLSPAG</sequence>
<protein>
    <recommendedName>
        <fullName evidence="2">histidine kinase</fullName>
        <ecNumber evidence="2">2.7.13.3</ecNumber>
    </recommendedName>
</protein>
<dbReference type="SUPFAM" id="SSF47384">
    <property type="entry name" value="Homodimeric domain of signal transducing histidine kinase"/>
    <property type="match status" value="1"/>
</dbReference>
<accession>A0A8J7K2P3</accession>
<dbReference type="InterPro" id="IPR036097">
    <property type="entry name" value="HisK_dim/P_sf"/>
</dbReference>
<reference evidence="5 6" key="1">
    <citation type="submission" date="2020-10" db="EMBL/GenBank/DDBJ databases">
        <title>The genome sequence of Chitinilyticum litopenaei 4Y14.</title>
        <authorList>
            <person name="Liu Y."/>
        </authorList>
    </citation>
    <scope>NUCLEOTIDE SEQUENCE [LARGE SCALE GENOMIC DNA]</scope>
    <source>
        <strain evidence="5 6">4Y14</strain>
    </source>
</reference>
<dbReference type="PANTHER" id="PTHR43065">
    <property type="entry name" value="SENSOR HISTIDINE KINASE"/>
    <property type="match status" value="1"/>
</dbReference>
<dbReference type="PROSITE" id="PS50109">
    <property type="entry name" value="HIS_KIN"/>
    <property type="match status" value="1"/>
</dbReference>
<dbReference type="SMART" id="SM00387">
    <property type="entry name" value="HATPase_c"/>
    <property type="match status" value="1"/>
</dbReference>
<dbReference type="CDD" id="cd00082">
    <property type="entry name" value="HisKA"/>
    <property type="match status" value="1"/>
</dbReference>
<dbReference type="Gene3D" id="1.10.287.130">
    <property type="match status" value="1"/>
</dbReference>
<dbReference type="PANTHER" id="PTHR43065:SF42">
    <property type="entry name" value="TWO-COMPONENT SENSOR PPRA"/>
    <property type="match status" value="1"/>
</dbReference>
<evidence type="ECO:0000256" key="1">
    <source>
        <dbReference type="ARBA" id="ARBA00000085"/>
    </source>
</evidence>
<dbReference type="InterPro" id="IPR029016">
    <property type="entry name" value="GAF-like_dom_sf"/>
</dbReference>
<dbReference type="Pfam" id="PF02518">
    <property type="entry name" value="HATPase_c"/>
    <property type="match status" value="1"/>
</dbReference>
<keyword evidence="5" id="KW-0808">Transferase</keyword>
<dbReference type="Pfam" id="PF01590">
    <property type="entry name" value="GAF"/>
    <property type="match status" value="1"/>
</dbReference>
<organism evidence="5 6">
    <name type="scientific">Chitinilyticum piscinae</name>
    <dbReference type="NCBI Taxonomy" id="2866724"/>
    <lineage>
        <taxon>Bacteria</taxon>
        <taxon>Pseudomonadati</taxon>
        <taxon>Pseudomonadota</taxon>
        <taxon>Betaproteobacteria</taxon>
        <taxon>Neisseriales</taxon>
        <taxon>Chitinibacteraceae</taxon>
        <taxon>Chitinilyticum</taxon>
    </lineage>
</organism>
<dbReference type="EC" id="2.7.13.3" evidence="2"/>
<keyword evidence="6" id="KW-1185">Reference proteome</keyword>
<dbReference type="RefSeq" id="WP_194116839.1">
    <property type="nucleotide sequence ID" value="NZ_JADFUA010000008.1"/>
</dbReference>
<evidence type="ECO:0000256" key="2">
    <source>
        <dbReference type="ARBA" id="ARBA00012438"/>
    </source>
</evidence>
<dbReference type="SUPFAM" id="SSF55781">
    <property type="entry name" value="GAF domain-like"/>
    <property type="match status" value="1"/>
</dbReference>
<dbReference type="Gene3D" id="3.30.565.10">
    <property type="entry name" value="Histidine kinase-like ATPase, C-terminal domain"/>
    <property type="match status" value="1"/>
</dbReference>
<dbReference type="InterPro" id="IPR003594">
    <property type="entry name" value="HATPase_dom"/>
</dbReference>
<gene>
    <name evidence="5" type="ORF">INR99_13255</name>
</gene>
<evidence type="ECO:0000256" key="3">
    <source>
        <dbReference type="ARBA" id="ARBA00022553"/>
    </source>
</evidence>
<name>A0A8J7K2P3_9NEIS</name>
<dbReference type="Proteomes" id="UP000604481">
    <property type="component" value="Unassembled WGS sequence"/>
</dbReference>
<dbReference type="GO" id="GO:0000155">
    <property type="term" value="F:phosphorelay sensor kinase activity"/>
    <property type="evidence" value="ECO:0007669"/>
    <property type="project" value="InterPro"/>
</dbReference>
<dbReference type="SMART" id="SM00065">
    <property type="entry name" value="GAF"/>
    <property type="match status" value="1"/>
</dbReference>
<dbReference type="EMBL" id="JADFUA010000008">
    <property type="protein sequence ID" value="MBE9610312.1"/>
    <property type="molecule type" value="Genomic_DNA"/>
</dbReference>